<organism evidence="1 2">
    <name type="scientific">Xylanimonas ulmi</name>
    <dbReference type="NCBI Taxonomy" id="228973"/>
    <lineage>
        <taxon>Bacteria</taxon>
        <taxon>Bacillati</taxon>
        <taxon>Actinomycetota</taxon>
        <taxon>Actinomycetes</taxon>
        <taxon>Micrococcales</taxon>
        <taxon>Promicromonosporaceae</taxon>
        <taxon>Xylanimonas</taxon>
    </lineage>
</organism>
<name>A0A4Q7LYR9_9MICO</name>
<dbReference type="RefSeq" id="WP_130412372.1">
    <property type="nucleotide sequence ID" value="NZ_SGWX01000001.1"/>
</dbReference>
<keyword evidence="2" id="KW-1185">Reference proteome</keyword>
<gene>
    <name evidence="1" type="ORF">EV386_0703</name>
</gene>
<evidence type="ECO:0000313" key="1">
    <source>
        <dbReference type="EMBL" id="RZS60445.1"/>
    </source>
</evidence>
<sequence>MKITFAELSDLFGMIKPGEPGAEHAQAIIGSLTWEVLDRFEKVAEWRLETHEAIDALMQELWSMIDGLGDSTTPVIEQIAMVTGTLADGRDRREYARWLFSQMVRLHVAFEAAGGLDLADPQFVAPGERSVA</sequence>
<accession>A0A4Q7LYR9</accession>
<comment type="caution">
    <text evidence="1">The sequence shown here is derived from an EMBL/GenBank/DDBJ whole genome shotgun (WGS) entry which is preliminary data.</text>
</comment>
<proteinExistence type="predicted"/>
<protein>
    <submittedName>
        <fullName evidence="1">Uncharacterized protein</fullName>
    </submittedName>
</protein>
<dbReference type="EMBL" id="SGWX01000001">
    <property type="protein sequence ID" value="RZS60445.1"/>
    <property type="molecule type" value="Genomic_DNA"/>
</dbReference>
<dbReference type="Proteomes" id="UP000293852">
    <property type="component" value="Unassembled WGS sequence"/>
</dbReference>
<dbReference type="AlphaFoldDB" id="A0A4Q7LYR9"/>
<evidence type="ECO:0000313" key="2">
    <source>
        <dbReference type="Proteomes" id="UP000293852"/>
    </source>
</evidence>
<reference evidence="1 2" key="1">
    <citation type="submission" date="2019-02" db="EMBL/GenBank/DDBJ databases">
        <title>Sequencing the genomes of 1000 actinobacteria strains.</title>
        <authorList>
            <person name="Klenk H.-P."/>
        </authorList>
    </citation>
    <scope>NUCLEOTIDE SEQUENCE [LARGE SCALE GENOMIC DNA]</scope>
    <source>
        <strain evidence="1 2">DSM 16932</strain>
    </source>
</reference>